<evidence type="ECO:0000313" key="2">
    <source>
        <dbReference type="EMBL" id="CAF1342360.1"/>
    </source>
</evidence>
<dbReference type="EMBL" id="CAJOAY010004417">
    <property type="protein sequence ID" value="CAF4069065.1"/>
    <property type="molecule type" value="Genomic_DNA"/>
</dbReference>
<dbReference type="Proteomes" id="UP000663860">
    <property type="component" value="Unassembled WGS sequence"/>
</dbReference>
<name>A0A819TS05_9BILA</name>
<dbReference type="EMBL" id="CAJNOE010000831">
    <property type="protein sequence ID" value="CAF1342360.1"/>
    <property type="molecule type" value="Genomic_DNA"/>
</dbReference>
<accession>A0A819TS05</accession>
<sequence length="122" mass="14507">MNEQKQDPQKHSLIRQINLWEIKSIEIIQQKAQVCRKTVIESLRTCINDIEMKSKDLNEQIKQIGEKNEFNEINLNDLRNELMKITQELNNPSNMSIQENFQPFMNDISIILSKSKFLRNNF</sequence>
<evidence type="ECO:0000256" key="1">
    <source>
        <dbReference type="SAM" id="Coils"/>
    </source>
</evidence>
<keyword evidence="1" id="KW-0175">Coiled coil</keyword>
<proteinExistence type="predicted"/>
<dbReference type="AlphaFoldDB" id="A0A819TS05"/>
<protein>
    <submittedName>
        <fullName evidence="3">Uncharacterized protein</fullName>
    </submittedName>
</protein>
<reference evidence="3" key="1">
    <citation type="submission" date="2021-02" db="EMBL/GenBank/DDBJ databases">
        <authorList>
            <person name="Nowell W R."/>
        </authorList>
    </citation>
    <scope>NUCLEOTIDE SEQUENCE</scope>
</reference>
<comment type="caution">
    <text evidence="3">The sequence shown here is derived from an EMBL/GenBank/DDBJ whole genome shotgun (WGS) entry which is preliminary data.</text>
</comment>
<evidence type="ECO:0000313" key="4">
    <source>
        <dbReference type="Proteomes" id="UP000663881"/>
    </source>
</evidence>
<evidence type="ECO:0000313" key="3">
    <source>
        <dbReference type="EMBL" id="CAF4069065.1"/>
    </source>
</evidence>
<dbReference type="Proteomes" id="UP000663881">
    <property type="component" value="Unassembled WGS sequence"/>
</dbReference>
<organism evidence="3 4">
    <name type="scientific">Adineta steineri</name>
    <dbReference type="NCBI Taxonomy" id="433720"/>
    <lineage>
        <taxon>Eukaryota</taxon>
        <taxon>Metazoa</taxon>
        <taxon>Spiralia</taxon>
        <taxon>Gnathifera</taxon>
        <taxon>Rotifera</taxon>
        <taxon>Eurotatoria</taxon>
        <taxon>Bdelloidea</taxon>
        <taxon>Adinetida</taxon>
        <taxon>Adinetidae</taxon>
        <taxon>Adineta</taxon>
    </lineage>
</organism>
<gene>
    <name evidence="2" type="ORF">IZO911_LOCUS36302</name>
    <name evidence="3" type="ORF">OKA104_LOCUS33858</name>
</gene>
<feature type="coiled-coil region" evidence="1">
    <location>
        <begin position="40"/>
        <end position="88"/>
    </location>
</feature>